<dbReference type="EMBL" id="JAERRH010000003">
    <property type="protein sequence ID" value="MBL1104940.1"/>
    <property type="molecule type" value="Genomic_DNA"/>
</dbReference>
<accession>A0ABS1NYC6</accession>
<reference evidence="1 2" key="1">
    <citation type="submission" date="2021-01" db="EMBL/GenBank/DDBJ databases">
        <title>WGS of actinomycetes isolated from Thailand.</title>
        <authorList>
            <person name="Thawai C."/>
        </authorList>
    </citation>
    <scope>NUCLEOTIDE SEQUENCE [LARGE SCALE GENOMIC DNA]</scope>
    <source>
        <strain evidence="1 2">CH5-8</strain>
    </source>
</reference>
<evidence type="ECO:0008006" key="3">
    <source>
        <dbReference type="Google" id="ProtNLM"/>
    </source>
</evidence>
<comment type="caution">
    <text evidence="1">The sequence shown here is derived from an EMBL/GenBank/DDBJ whole genome shotgun (WGS) entry which is preliminary data.</text>
</comment>
<proteinExistence type="predicted"/>
<dbReference type="Proteomes" id="UP000621386">
    <property type="component" value="Unassembled WGS sequence"/>
</dbReference>
<gene>
    <name evidence="1" type="ORF">JK361_10090</name>
</gene>
<protein>
    <recommendedName>
        <fullName evidence="3">Head-to-tail adaptor</fullName>
    </recommendedName>
</protein>
<organism evidence="1 2">
    <name type="scientific">Streptomyces musisoli</name>
    <dbReference type="NCBI Taxonomy" id="2802280"/>
    <lineage>
        <taxon>Bacteria</taxon>
        <taxon>Bacillati</taxon>
        <taxon>Actinomycetota</taxon>
        <taxon>Actinomycetes</taxon>
        <taxon>Kitasatosporales</taxon>
        <taxon>Streptomycetaceae</taxon>
        <taxon>Streptomyces</taxon>
    </lineage>
</organism>
<name>A0ABS1NYC6_9ACTN</name>
<evidence type="ECO:0000313" key="2">
    <source>
        <dbReference type="Proteomes" id="UP000621386"/>
    </source>
</evidence>
<evidence type="ECO:0000313" key="1">
    <source>
        <dbReference type="EMBL" id="MBL1104940.1"/>
    </source>
</evidence>
<dbReference type="RefSeq" id="WP_201815379.1">
    <property type="nucleotide sequence ID" value="NZ_JAERRH010000003.1"/>
</dbReference>
<keyword evidence="2" id="KW-1185">Reference proteome</keyword>
<sequence>MAYATVEEFTAFLDPDPVPANAQRLLDRASTKLDQLLMGAVYKTDDDGLPADPALAAVFREAVCIQAQYIDSLGDETGSMANVSQMSLGTQQIVRALSVVGSGTPRVSPDLMVLLQTKGLWPVNPYVWG</sequence>